<feature type="compositionally biased region" description="Basic and acidic residues" evidence="1">
    <location>
        <begin position="774"/>
        <end position="784"/>
    </location>
</feature>
<feature type="region of interest" description="Disordered" evidence="1">
    <location>
        <begin position="400"/>
        <end position="468"/>
    </location>
</feature>
<name>A0A6A6VKF7_9PLEO</name>
<feature type="compositionally biased region" description="Acidic residues" evidence="1">
    <location>
        <begin position="1091"/>
        <end position="1102"/>
    </location>
</feature>
<feature type="compositionally biased region" description="Basic and acidic residues" evidence="1">
    <location>
        <begin position="644"/>
        <end position="660"/>
    </location>
</feature>
<feature type="compositionally biased region" description="Basic and acidic residues" evidence="1">
    <location>
        <begin position="672"/>
        <end position="685"/>
    </location>
</feature>
<evidence type="ECO:0000313" key="3">
    <source>
        <dbReference type="Proteomes" id="UP000799440"/>
    </source>
</evidence>
<feature type="compositionally biased region" description="Polar residues" evidence="1">
    <location>
        <begin position="1021"/>
        <end position="1078"/>
    </location>
</feature>
<dbReference type="OrthoDB" id="5382203at2759"/>
<accession>A0A6A6VKF7</accession>
<feature type="compositionally biased region" description="Basic and acidic residues" evidence="1">
    <location>
        <begin position="551"/>
        <end position="560"/>
    </location>
</feature>
<feature type="region of interest" description="Disordered" evidence="1">
    <location>
        <begin position="1021"/>
        <end position="1209"/>
    </location>
</feature>
<evidence type="ECO:0000313" key="2">
    <source>
        <dbReference type="EMBL" id="KAF2750030.1"/>
    </source>
</evidence>
<sequence>MHRHTRSDAGELPSPRSSRAPSFSSDRPSISGSITFQMPTTARPPPAYIAASVASQIVTDHHNAQLHDDGSPLAGAQDLTNAVFSGQALSLLNSFLDHLLFAFLSTARSPSLAAIRPAITEILKPRLAREATTTADDELQGLIGGDDEDEFPEHIQYAGAIRWDVEKVWKRTRLRIMVYTRLGELEDQDEQRYVDQERGLSMDQDEDDEANLVSWASAIFLTSVIEYIAEQTLLVSGQASYARMSAKLRRQAQASARGELQLERIIVEDYDVEKIALNSALGRLWRTWRRRSRSSISLLSPTRTPRSVASLSSLHSRHLSYDTSESVPEVPEHLPTETEIASNIPLPMRDNDVEEIEVPGIARSVDSESESGAPTPVPRLKPQRPTSVITLGSAEALRKKMGKERPVSLPAATPQPFTVPTRDDDTTDNEDFATPLEGSAIADDRVRQEHAPQYDAHRHSVPAEEDPDMVAFSASTGLGFYMGPSSPTKQDGLGPEDEDASETPTNTAYTEPQVLPVKRLSIEKPGTPGVVRTVSTRSQHTSTRSSTEPRSYLDDAHTDDELSGSEAIGVARTSNVPVVPPPSPPAATGVKNEPAQDSTKQMAPDHQGYVELAPRQVTTSSSTGVIQDGPTRETRLPRSQPQFRRPDVRETDGQRREKTPPKGRGQPLAALREAETWTHERHEGPDSSIGYERSPNGRAEPHRSARVPEAQGSVVDRRPIYDGRPMRMVGSAHEDTTPKRASSSSTTRSTSTSILNVGRDSEAGSRPRGLSGRMSEEDRQREFDSLVQSKDTVKLSLTPKSMRDMDEFPTTKTIDTSRPTTSSVKVYPRVNADRDNQFGSQPLPPKNSARTNGHPSSGSTPVRTNMNQKPRARGPIDKPESMADFADFIRSTGPPPGIQRVPQPFLPLSRGPRSPSASNTTVSVVRKASMKSLPARTISPAAHSPSSKSRIHMEPRSPAGQRSGNDDLIDFIRQGPPGQNDGQPRIPRSVAPFRTTVDSDQFDRMLDETATVDYGSVYGSQVSTTSKQSANSRTGLLAASSTAQPAYSNSPQKLNQQARHSPSGPSNGYMSTAEPQIQRTRRRVKDPYAIDTDDEEDEDDDLLTALPSSRQRNNERRQEESLMDFLNSTDPPPSTNTPQPFLLNDAAIAAAKARSAPPVRKPVASPAAREPQTARTATSDLADFLRSSGPPEPVNAPVKKEQRARGVAGAARFWRKKAVGDA</sequence>
<feature type="region of interest" description="Disordered" evidence="1">
    <location>
        <begin position="362"/>
        <end position="387"/>
    </location>
</feature>
<reference evidence="2" key="1">
    <citation type="journal article" date="2020" name="Stud. Mycol.">
        <title>101 Dothideomycetes genomes: a test case for predicting lifestyles and emergence of pathogens.</title>
        <authorList>
            <person name="Haridas S."/>
            <person name="Albert R."/>
            <person name="Binder M."/>
            <person name="Bloem J."/>
            <person name="Labutti K."/>
            <person name="Salamov A."/>
            <person name="Andreopoulos B."/>
            <person name="Baker S."/>
            <person name="Barry K."/>
            <person name="Bills G."/>
            <person name="Bluhm B."/>
            <person name="Cannon C."/>
            <person name="Castanera R."/>
            <person name="Culley D."/>
            <person name="Daum C."/>
            <person name="Ezra D."/>
            <person name="Gonzalez J."/>
            <person name="Henrissat B."/>
            <person name="Kuo A."/>
            <person name="Liang C."/>
            <person name="Lipzen A."/>
            <person name="Lutzoni F."/>
            <person name="Magnuson J."/>
            <person name="Mondo S."/>
            <person name="Nolan M."/>
            <person name="Ohm R."/>
            <person name="Pangilinan J."/>
            <person name="Park H.-J."/>
            <person name="Ramirez L."/>
            <person name="Alfaro M."/>
            <person name="Sun H."/>
            <person name="Tritt A."/>
            <person name="Yoshinaga Y."/>
            <person name="Zwiers L.-H."/>
            <person name="Turgeon B."/>
            <person name="Goodwin S."/>
            <person name="Spatafora J."/>
            <person name="Crous P."/>
            <person name="Grigoriev I."/>
        </authorList>
    </citation>
    <scope>NUCLEOTIDE SEQUENCE</scope>
    <source>
        <strain evidence="2">CBS 119925</strain>
    </source>
</reference>
<feature type="compositionally biased region" description="Low complexity" evidence="1">
    <location>
        <begin position="530"/>
        <end position="546"/>
    </location>
</feature>
<feature type="compositionally biased region" description="Low complexity" evidence="1">
    <location>
        <begin position="13"/>
        <end position="29"/>
    </location>
</feature>
<evidence type="ECO:0000256" key="1">
    <source>
        <dbReference type="SAM" id="MobiDB-lite"/>
    </source>
</evidence>
<keyword evidence="3" id="KW-1185">Reference proteome</keyword>
<proteinExistence type="predicted"/>
<feature type="region of interest" description="Disordered" evidence="1">
    <location>
        <begin position="481"/>
        <end position="1004"/>
    </location>
</feature>
<dbReference type="AlphaFoldDB" id="A0A6A6VKF7"/>
<dbReference type="Proteomes" id="UP000799440">
    <property type="component" value="Unassembled WGS sequence"/>
</dbReference>
<feature type="compositionally biased region" description="Low complexity" evidence="1">
    <location>
        <begin position="1136"/>
        <end position="1156"/>
    </location>
</feature>
<organism evidence="2 3">
    <name type="scientific">Sporormia fimetaria CBS 119925</name>
    <dbReference type="NCBI Taxonomy" id="1340428"/>
    <lineage>
        <taxon>Eukaryota</taxon>
        <taxon>Fungi</taxon>
        <taxon>Dikarya</taxon>
        <taxon>Ascomycota</taxon>
        <taxon>Pezizomycotina</taxon>
        <taxon>Dothideomycetes</taxon>
        <taxon>Pleosporomycetidae</taxon>
        <taxon>Pleosporales</taxon>
        <taxon>Sporormiaceae</taxon>
        <taxon>Sporormia</taxon>
    </lineage>
</organism>
<feature type="compositionally biased region" description="Low complexity" evidence="1">
    <location>
        <begin position="742"/>
        <end position="753"/>
    </location>
</feature>
<feature type="compositionally biased region" description="Polar residues" evidence="1">
    <location>
        <begin position="810"/>
        <end position="824"/>
    </location>
</feature>
<protein>
    <submittedName>
        <fullName evidence="2">Uncharacterized protein</fullName>
    </submittedName>
</protein>
<feature type="compositionally biased region" description="Polar residues" evidence="1">
    <location>
        <begin position="848"/>
        <end position="868"/>
    </location>
</feature>
<feature type="region of interest" description="Disordered" evidence="1">
    <location>
        <begin position="1"/>
        <end position="38"/>
    </location>
</feature>
<gene>
    <name evidence="2" type="ORF">M011DRAFT_484691</name>
</gene>
<feature type="compositionally biased region" description="Basic and acidic residues" evidence="1">
    <location>
        <begin position="715"/>
        <end position="725"/>
    </location>
</feature>
<dbReference type="EMBL" id="MU006565">
    <property type="protein sequence ID" value="KAF2750030.1"/>
    <property type="molecule type" value="Genomic_DNA"/>
</dbReference>
<feature type="compositionally biased region" description="Basic and acidic residues" evidence="1">
    <location>
        <begin position="442"/>
        <end position="462"/>
    </location>
</feature>
<feature type="compositionally biased region" description="Polar residues" evidence="1">
    <location>
        <begin position="616"/>
        <end position="625"/>
    </location>
</feature>
<feature type="region of interest" description="Disordered" evidence="1">
    <location>
        <begin position="320"/>
        <end position="345"/>
    </location>
</feature>